<evidence type="ECO:0000256" key="1">
    <source>
        <dbReference type="SAM" id="MobiDB-lite"/>
    </source>
</evidence>
<feature type="compositionally biased region" description="Basic and acidic residues" evidence="1">
    <location>
        <begin position="209"/>
        <end position="245"/>
    </location>
</feature>
<evidence type="ECO:0000313" key="2">
    <source>
        <dbReference type="EMBL" id="VVN49880.1"/>
    </source>
</evidence>
<gene>
    <name evidence="2" type="ORF">PS685_00115</name>
</gene>
<dbReference type="Proteomes" id="UP000326437">
    <property type="component" value="Unassembled WGS sequence"/>
</dbReference>
<organism evidence="2 3">
    <name type="scientific">Pseudomonas fluorescens</name>
    <dbReference type="NCBI Taxonomy" id="294"/>
    <lineage>
        <taxon>Bacteria</taxon>
        <taxon>Pseudomonadati</taxon>
        <taxon>Pseudomonadota</taxon>
        <taxon>Gammaproteobacteria</taxon>
        <taxon>Pseudomonadales</taxon>
        <taxon>Pseudomonadaceae</taxon>
        <taxon>Pseudomonas</taxon>
    </lineage>
</organism>
<dbReference type="RefSeq" id="WP_150628007.1">
    <property type="nucleotide sequence ID" value="NZ_CABVHO010000001.1"/>
</dbReference>
<feature type="compositionally biased region" description="Basic and acidic residues" evidence="1">
    <location>
        <begin position="319"/>
        <end position="345"/>
    </location>
</feature>
<sequence length="387" mass="43308">MSADQQLAVVPPQETALSVYSTPNGLEPWLQTVRAEVDAFNRVLPELTTAKGRQQYASMAHKIAKTKNALDTLGKQISAEQKEIPKKIDAERKRVWDTLEEWQKEVRKPLDDWQATEDKRTAAHTDSIQRINNMVLFAETPAAAAVAKIIADLELIALDDSWEEFLAKAAQAKDQTLAKLRSLHAERAKHEAEQAELVRLRAEAEAQAQRDRDAQIAREAEERATAKAAADAKAERDAAAKREQELIDQAAARQRESEQAAREAEAAAERQRRQLQLQTEQAQLAAEQADIKRLAAEQRAEQQRLDAIQRQAQAVEQAKQEEIRRQNEAKAEEERQAKAREADKAHKAKINRAALDAFIAGGMPDECARQAVTLIAHRKIPAIAITY</sequence>
<dbReference type="EMBL" id="CABVHO010000001">
    <property type="protein sequence ID" value="VVN49880.1"/>
    <property type="molecule type" value="Genomic_DNA"/>
</dbReference>
<dbReference type="AlphaFoldDB" id="A0A5E6Y8U8"/>
<name>A0A5E6Y8U8_PSEFL</name>
<evidence type="ECO:0000313" key="3">
    <source>
        <dbReference type="Proteomes" id="UP000326437"/>
    </source>
</evidence>
<reference evidence="2 3" key="1">
    <citation type="submission" date="2019-09" db="EMBL/GenBank/DDBJ databases">
        <authorList>
            <person name="Chandra G."/>
            <person name="Truman W A."/>
        </authorList>
    </citation>
    <scope>NUCLEOTIDE SEQUENCE [LARGE SCALE GENOMIC DNA]</scope>
    <source>
        <strain evidence="2">PS685</strain>
    </source>
</reference>
<feature type="region of interest" description="Disordered" evidence="1">
    <location>
        <begin position="319"/>
        <end position="347"/>
    </location>
</feature>
<feature type="region of interest" description="Disordered" evidence="1">
    <location>
        <begin position="209"/>
        <end position="274"/>
    </location>
</feature>
<accession>A0A5E6Y8U8</accession>
<protein>
    <submittedName>
        <fullName evidence="2">Uncharacterized protein</fullName>
    </submittedName>
</protein>
<proteinExistence type="predicted"/>
<feature type="compositionally biased region" description="Basic and acidic residues" evidence="1">
    <location>
        <begin position="253"/>
        <end position="272"/>
    </location>
</feature>
<dbReference type="OrthoDB" id="7032309at2"/>